<gene>
    <name evidence="1" type="ORF">PM10SUCC1_38630</name>
</gene>
<dbReference type="RefSeq" id="WP_281838149.1">
    <property type="nucleotide sequence ID" value="NZ_BSDY01000049.1"/>
</dbReference>
<keyword evidence="2" id="KW-1185">Reference proteome</keyword>
<proteinExistence type="predicted"/>
<accession>A0A9W6GQA8</accession>
<dbReference type="Proteomes" id="UP001144471">
    <property type="component" value="Unassembled WGS sequence"/>
</dbReference>
<sequence>MEVKVKFFDLLTMEHEYDNIHKLFTVVKETFTEKGVYVEYY</sequence>
<protein>
    <submittedName>
        <fullName evidence="1">Uncharacterized protein</fullName>
    </submittedName>
</protein>
<evidence type="ECO:0000313" key="2">
    <source>
        <dbReference type="Proteomes" id="UP001144471"/>
    </source>
</evidence>
<dbReference type="AlphaFoldDB" id="A0A9W6GQA8"/>
<comment type="caution">
    <text evidence="1">The sequence shown here is derived from an EMBL/GenBank/DDBJ whole genome shotgun (WGS) entry which is preliminary data.</text>
</comment>
<reference evidence="1" key="1">
    <citation type="submission" date="2022-12" db="EMBL/GenBank/DDBJ databases">
        <title>Reference genome sequencing for broad-spectrum identification of bacterial and archaeal isolates by mass spectrometry.</title>
        <authorList>
            <person name="Sekiguchi Y."/>
            <person name="Tourlousse D.M."/>
        </authorList>
    </citation>
    <scope>NUCLEOTIDE SEQUENCE</scope>
    <source>
        <strain evidence="1">10succ1</strain>
    </source>
</reference>
<name>A0A9W6GQA8_9FUSO</name>
<dbReference type="EMBL" id="BSDY01000049">
    <property type="protein sequence ID" value="GLI58349.1"/>
    <property type="molecule type" value="Genomic_DNA"/>
</dbReference>
<evidence type="ECO:0000313" key="1">
    <source>
        <dbReference type="EMBL" id="GLI58349.1"/>
    </source>
</evidence>
<organism evidence="1 2">
    <name type="scientific">Propionigenium maris DSM 9537</name>
    <dbReference type="NCBI Taxonomy" id="1123000"/>
    <lineage>
        <taxon>Bacteria</taxon>
        <taxon>Fusobacteriati</taxon>
        <taxon>Fusobacteriota</taxon>
        <taxon>Fusobacteriia</taxon>
        <taxon>Fusobacteriales</taxon>
        <taxon>Fusobacteriaceae</taxon>
        <taxon>Propionigenium</taxon>
    </lineage>
</organism>